<comment type="caution">
    <text evidence="1">The sequence shown here is derived from an EMBL/GenBank/DDBJ whole genome shotgun (WGS) entry which is preliminary data.</text>
</comment>
<sequence>MESSAHASKGYAFTLLVMHPSSLAYSCLHVIKMDGCAAAVMEPNIGSNCLSVQHVFQPSNGLFLSVYLLFGCHRLLIMEEEMAMLPVFPMLRQTGTNQGRRFESIGTLAFEHLDHSYGYLWSDGCRALGRTQRPTAPGHVGFVLWFLVSARAGDSGGWRRPAGGRFDLAANSARLERKLLLLQLFVLGFLQV</sequence>
<accession>A0A8J5FKK5</accession>
<organism evidence="1 2">
    <name type="scientific">Zingiber officinale</name>
    <name type="common">Ginger</name>
    <name type="synonym">Amomum zingiber</name>
    <dbReference type="NCBI Taxonomy" id="94328"/>
    <lineage>
        <taxon>Eukaryota</taxon>
        <taxon>Viridiplantae</taxon>
        <taxon>Streptophyta</taxon>
        <taxon>Embryophyta</taxon>
        <taxon>Tracheophyta</taxon>
        <taxon>Spermatophyta</taxon>
        <taxon>Magnoliopsida</taxon>
        <taxon>Liliopsida</taxon>
        <taxon>Zingiberales</taxon>
        <taxon>Zingiberaceae</taxon>
        <taxon>Zingiber</taxon>
    </lineage>
</organism>
<gene>
    <name evidence="1" type="ORF">ZIOFF_050583</name>
</gene>
<reference evidence="1 2" key="1">
    <citation type="submission" date="2020-08" db="EMBL/GenBank/DDBJ databases">
        <title>Plant Genome Project.</title>
        <authorList>
            <person name="Zhang R.-G."/>
        </authorList>
    </citation>
    <scope>NUCLEOTIDE SEQUENCE [LARGE SCALE GENOMIC DNA]</scope>
    <source>
        <tissue evidence="1">Rhizome</tissue>
    </source>
</reference>
<protein>
    <submittedName>
        <fullName evidence="1">Uncharacterized protein</fullName>
    </submittedName>
</protein>
<name>A0A8J5FKK5_ZINOF</name>
<dbReference type="AlphaFoldDB" id="A0A8J5FKK5"/>
<evidence type="ECO:0000313" key="1">
    <source>
        <dbReference type="EMBL" id="KAG6489314.1"/>
    </source>
</evidence>
<dbReference type="Proteomes" id="UP000734854">
    <property type="component" value="Unassembled WGS sequence"/>
</dbReference>
<evidence type="ECO:0000313" key="2">
    <source>
        <dbReference type="Proteomes" id="UP000734854"/>
    </source>
</evidence>
<proteinExistence type="predicted"/>
<dbReference type="EMBL" id="JACMSC010000014">
    <property type="protein sequence ID" value="KAG6489314.1"/>
    <property type="molecule type" value="Genomic_DNA"/>
</dbReference>
<keyword evidence="2" id="KW-1185">Reference proteome</keyword>